<accession>A0A7H0GX05</accession>
<dbReference type="Proteomes" id="UP000516093">
    <property type="component" value="Chromosome"/>
</dbReference>
<dbReference type="KEGG" id="hqi:H9L05_03575"/>
<evidence type="ECO:0000313" key="2">
    <source>
        <dbReference type="EMBL" id="QNP52821.1"/>
    </source>
</evidence>
<dbReference type="AlphaFoldDB" id="A0A7H0GX05"/>
<sequence length="351" mass="39040">MLRRYLFWALGLFALLAVGGFVAGCSISAPKYRGPVSDHFNGETFQNAGGVKAQEGMGPLLKWMLNRDKGEWPEQPDLPPGPKPPTRVGRGQVRVTFVNHGTFLLQFDSLNVLTDPIWSERTSPYQWIGPKRLRPPGLRFDDLPPIDAIVISHNHYDHLDLNTLRRLAARDQPRIFVGLGIKAFLDEEKIGNVTELDWWQALPLSSTVKLTAVPAQHFSGRGLRDRDATLWAGWALSTTRGNIYYAGDTGYGPFFKEIGERLGPIELSILPIGAYRPEWFMAPIHISPAQAVQAHQDLGARRSIATHFGTFQLADDGLTEPVTDLRKALRAKNLADSVFLVLPEGAGWTMK</sequence>
<dbReference type="Gene3D" id="3.60.15.10">
    <property type="entry name" value="Ribonuclease Z/Hydroxyacylglutathione hydrolase-like"/>
    <property type="match status" value="1"/>
</dbReference>
<dbReference type="SUPFAM" id="SSF56281">
    <property type="entry name" value="Metallo-hydrolase/oxidoreductase"/>
    <property type="match status" value="1"/>
</dbReference>
<dbReference type="GO" id="GO:0005737">
    <property type="term" value="C:cytoplasm"/>
    <property type="evidence" value="ECO:0007669"/>
    <property type="project" value="TreeGrafter"/>
</dbReference>
<dbReference type="EMBL" id="CP060784">
    <property type="protein sequence ID" value="QNP52821.1"/>
    <property type="molecule type" value="Genomic_DNA"/>
</dbReference>
<evidence type="ECO:0000313" key="3">
    <source>
        <dbReference type="Proteomes" id="UP000516093"/>
    </source>
</evidence>
<proteinExistence type="predicted"/>
<dbReference type="Pfam" id="PF12706">
    <property type="entry name" value="Lactamase_B_2"/>
    <property type="match status" value="1"/>
</dbReference>
<dbReference type="PROSITE" id="PS51257">
    <property type="entry name" value="PROKAR_LIPOPROTEIN"/>
    <property type="match status" value="1"/>
</dbReference>
<dbReference type="InterPro" id="IPR036866">
    <property type="entry name" value="RibonucZ/Hydroxyglut_hydro"/>
</dbReference>
<dbReference type="InterPro" id="IPR001279">
    <property type="entry name" value="Metallo-B-lactamas"/>
</dbReference>
<protein>
    <submittedName>
        <fullName evidence="2">MBL fold metallo-hydrolase</fullName>
    </submittedName>
</protein>
<dbReference type="PANTHER" id="PTHR15032:SF4">
    <property type="entry name" value="N-ACYL-PHOSPHATIDYLETHANOLAMINE-HYDROLYZING PHOSPHOLIPASE D"/>
    <property type="match status" value="1"/>
</dbReference>
<gene>
    <name evidence="2" type="ORF">H9L05_03575</name>
</gene>
<keyword evidence="3" id="KW-1185">Reference proteome</keyword>
<dbReference type="PANTHER" id="PTHR15032">
    <property type="entry name" value="N-ACYL-PHOSPHATIDYLETHANOLAMINE-HYDROLYZING PHOSPHOLIPASE D"/>
    <property type="match status" value="1"/>
</dbReference>
<organism evidence="2 3">
    <name type="scientific">Hymenobacter qilianensis</name>
    <dbReference type="NCBI Taxonomy" id="1385715"/>
    <lineage>
        <taxon>Bacteria</taxon>
        <taxon>Pseudomonadati</taxon>
        <taxon>Bacteroidota</taxon>
        <taxon>Cytophagia</taxon>
        <taxon>Cytophagales</taxon>
        <taxon>Hymenobacteraceae</taxon>
        <taxon>Hymenobacter</taxon>
    </lineage>
</organism>
<feature type="domain" description="Metallo-beta-lactamase" evidence="1">
    <location>
        <begin position="111"/>
        <end position="308"/>
    </location>
</feature>
<keyword evidence="2" id="KW-0378">Hydrolase</keyword>
<evidence type="ECO:0000259" key="1">
    <source>
        <dbReference type="Pfam" id="PF12706"/>
    </source>
</evidence>
<name>A0A7H0GX05_9BACT</name>
<reference evidence="2 3" key="1">
    <citation type="submission" date="2020-08" db="EMBL/GenBank/DDBJ databases">
        <title>Genome sequence of Hymenobacter qilianensis JCM 19763T.</title>
        <authorList>
            <person name="Hyun D.-W."/>
            <person name="Bae J.-W."/>
        </authorList>
    </citation>
    <scope>NUCLEOTIDE SEQUENCE [LARGE SCALE GENOMIC DNA]</scope>
    <source>
        <strain evidence="2 3">JCM 19763</strain>
    </source>
</reference>
<dbReference type="RefSeq" id="WP_187733059.1">
    <property type="nucleotide sequence ID" value="NZ_BMFN01000002.1"/>
</dbReference>
<dbReference type="GO" id="GO:0016787">
    <property type="term" value="F:hydrolase activity"/>
    <property type="evidence" value="ECO:0007669"/>
    <property type="project" value="UniProtKB-KW"/>
</dbReference>